<dbReference type="GO" id="GO:0016020">
    <property type="term" value="C:membrane"/>
    <property type="evidence" value="ECO:0007669"/>
    <property type="project" value="UniProtKB-SubCell"/>
</dbReference>
<dbReference type="Proteomes" id="UP000191257">
    <property type="component" value="Plasmid unnamed4"/>
</dbReference>
<keyword evidence="4 5" id="KW-0472">Membrane</keyword>
<protein>
    <submittedName>
        <fullName evidence="7">Type IV secretion system protein VirB8</fullName>
    </submittedName>
</protein>
<accession>A0A1V0GYF4</accession>
<comment type="subcellular location">
    <subcellularLocation>
        <location evidence="1">Membrane</location>
        <topology evidence="1">Single-pass membrane protein</topology>
    </subcellularLocation>
</comment>
<dbReference type="InterPro" id="IPR032710">
    <property type="entry name" value="NTF2-like_dom_sf"/>
</dbReference>
<keyword evidence="3 5" id="KW-1133">Transmembrane helix</keyword>
<feature type="transmembrane region" description="Helical" evidence="5">
    <location>
        <begin position="55"/>
        <end position="78"/>
    </location>
</feature>
<evidence type="ECO:0000256" key="3">
    <source>
        <dbReference type="ARBA" id="ARBA00022989"/>
    </source>
</evidence>
<dbReference type="SUPFAM" id="SSF54427">
    <property type="entry name" value="NTF2-like"/>
    <property type="match status" value="1"/>
</dbReference>
<keyword evidence="8" id="KW-1185">Reference proteome</keyword>
<dbReference type="Gene3D" id="3.10.450.230">
    <property type="entry name" value="VirB8 protein"/>
    <property type="match status" value="1"/>
</dbReference>
<proteinExistence type="predicted"/>
<dbReference type="EMBL" id="CP020444">
    <property type="protein sequence ID" value="ARC38906.1"/>
    <property type="molecule type" value="Genomic_DNA"/>
</dbReference>
<reference evidence="7" key="1">
    <citation type="submission" date="2017-12" db="EMBL/GenBank/DDBJ databases">
        <title>FDA dAtabase for Regulatory Grade micrObial Sequences (FDA-ARGOS): Supporting development and validation of Infectious Disease Dx tests.</title>
        <authorList>
            <person name="Campos J."/>
            <person name="Goldberg B."/>
            <person name="Tallon L."/>
            <person name="Sadzewicz L."/>
            <person name="Sengamalay N."/>
            <person name="Ott S."/>
            <person name="Godinez A."/>
            <person name="Nagaraj S."/>
            <person name="Vyas G."/>
            <person name="Aluvathingal J."/>
            <person name="Nadendla S."/>
            <person name="Geyer C."/>
            <person name="Nandy P."/>
            <person name="Hobson J."/>
            <person name="Sichtig H."/>
        </authorList>
    </citation>
    <scope>NUCLEOTIDE SEQUENCE</scope>
    <source>
        <strain evidence="7">FDAARGOS_252</strain>
        <plasmid evidence="7">unnamed4</plasmid>
    </source>
</reference>
<evidence type="ECO:0000259" key="6">
    <source>
        <dbReference type="Pfam" id="PF04335"/>
    </source>
</evidence>
<organism evidence="7 8">
    <name type="scientific">Paracoccus yeei</name>
    <dbReference type="NCBI Taxonomy" id="147645"/>
    <lineage>
        <taxon>Bacteria</taxon>
        <taxon>Pseudomonadati</taxon>
        <taxon>Pseudomonadota</taxon>
        <taxon>Alphaproteobacteria</taxon>
        <taxon>Rhodobacterales</taxon>
        <taxon>Paracoccaceae</taxon>
        <taxon>Paracoccus</taxon>
    </lineage>
</organism>
<feature type="domain" description="Bacterial virulence protein VirB8" evidence="6">
    <location>
        <begin position="50"/>
        <end position="245"/>
    </location>
</feature>
<dbReference type="InterPro" id="IPR007430">
    <property type="entry name" value="VirB8"/>
</dbReference>
<evidence type="ECO:0000256" key="1">
    <source>
        <dbReference type="ARBA" id="ARBA00004167"/>
    </source>
</evidence>
<dbReference type="CDD" id="cd16424">
    <property type="entry name" value="VirB8"/>
    <property type="match status" value="1"/>
</dbReference>
<name>A0A1V0GYF4_9RHOB</name>
<dbReference type="KEGG" id="pye:A6J80_21700"/>
<evidence type="ECO:0000313" key="8">
    <source>
        <dbReference type="Proteomes" id="UP000191257"/>
    </source>
</evidence>
<dbReference type="AlphaFoldDB" id="A0A1V0GYF4"/>
<geneLocation type="plasmid" evidence="7 8">
    <name>unnamed4</name>
</geneLocation>
<keyword evidence="2 5" id="KW-0812">Transmembrane</keyword>
<evidence type="ECO:0000256" key="4">
    <source>
        <dbReference type="ARBA" id="ARBA00023136"/>
    </source>
</evidence>
<dbReference type="Pfam" id="PF04335">
    <property type="entry name" value="VirB8"/>
    <property type="match status" value="1"/>
</dbReference>
<evidence type="ECO:0000256" key="2">
    <source>
        <dbReference type="ARBA" id="ARBA00022692"/>
    </source>
</evidence>
<evidence type="ECO:0000256" key="5">
    <source>
        <dbReference type="SAM" id="Phobius"/>
    </source>
</evidence>
<keyword evidence="7" id="KW-0614">Plasmid</keyword>
<gene>
    <name evidence="7" type="ORF">A6J80_21700</name>
</gene>
<sequence>MKPAARCGKSLARSACCVADPQTLNRRNAVTDQVSEQRTLVLRQLFIEPTRREKLAWIVAAGGIVCGILGMGTTLALLPLKETQAFLTIVDRDTGIAERAVEVERAHLEHADAVKQSLLYSYVLARESYDTTDNEARMLRVDRQSADAARQSLRTLWTGSNPNYPPKLYGQSGRVAIEILSINLVDDKTAQVRFTKTLSQTGQPERQGNFTATVAFQFLPTQETALELVWQNPFGFVVTSYRVTSDSLESHDHE</sequence>
<evidence type="ECO:0000313" key="7">
    <source>
        <dbReference type="EMBL" id="ARC38906.1"/>
    </source>
</evidence>